<dbReference type="Pfam" id="PF00905">
    <property type="entry name" value="Transpeptidase"/>
    <property type="match status" value="1"/>
</dbReference>
<feature type="compositionally biased region" description="Basic and acidic residues" evidence="11">
    <location>
        <begin position="710"/>
        <end position="735"/>
    </location>
</feature>
<evidence type="ECO:0000313" key="14">
    <source>
        <dbReference type="EMBL" id="MBK3493273.1"/>
    </source>
</evidence>
<evidence type="ECO:0000313" key="15">
    <source>
        <dbReference type="Proteomes" id="UP000618943"/>
    </source>
</evidence>
<dbReference type="InterPro" id="IPR005311">
    <property type="entry name" value="PBP_dimer"/>
</dbReference>
<dbReference type="InterPro" id="IPR012338">
    <property type="entry name" value="Beta-lactam/transpept-like"/>
</dbReference>
<evidence type="ECO:0000256" key="6">
    <source>
        <dbReference type="ARBA" id="ARBA00022960"/>
    </source>
</evidence>
<dbReference type="Gene3D" id="1.10.10.1230">
    <property type="entry name" value="Penicillin-binding protein, N-terminal non-catalytic domain, head sub-domain"/>
    <property type="match status" value="1"/>
</dbReference>
<sequence length="735" mass="82214">MRQKNPSKKKRAASVKAKQRANLSFRMNILFFSIFLLFSLLILRLGYMQIVKGEDYVRELARTEEVTVNSSVPRGRIYDRLGRVLVDNEPKNAITYTKLQTTTTKEMLEVAKKLAKLVKMETKPITDRDKRDFWITLNKEKAYAKVSEKEKREISSNSELKAKEQQKALDQLVRDRITNKELKEFTKKDLQVLAIYRLMAAGYYLSPQIIKSDNVTDKEFAIVSEHLSELPGVNTTTDWARVKKSALSILGSTTTPREGIPKDMVEYYLARDYSRNDRVGKSYIEQQYEELLQGQKAVVKNATNGKGQVVDTVTSSEGSPGQELVLTIDSELQESLDKIVEEQLLKAKSEGGSSLLDRAFLVMMNPNTGEILSMVGKKLETDDNGKMTVNDYAIGSFTSAYEAGSVIKPATLLTGYSLNAITTNEIFIDEPIKILHTAPKKSIFNQSGRISMDGLTALERSSNVYMFKTAMKIAGVNYVREAGLRVTLEDFTKIRNSYAQFGLGVKTGIDLPGEFEGYKGNETISGKLLDLVIGQYDTFTPLQLAQYISTIANGGKRIQPHFAKEIREPSVDGKTLGPIVKELEPTVLNTIDNSKTEIDYVKNGMHRVYFGSQGTGASSFRDAKFDAAGKTGTAETVYYGPKKSAYGTETLSITHVGFAPYDNPEIAYAVVVPWVTTGTNYTAINNIIARQAVDKYFEIQKKNTKKAKQKVGEKIQKPITKEQIDEEDAQKMDEQ</sequence>
<accession>A0ABS1H1J5</accession>
<dbReference type="PANTHER" id="PTHR30627:SF2">
    <property type="entry name" value="PEPTIDOGLYCAN D,D-TRANSPEPTIDASE MRDA"/>
    <property type="match status" value="1"/>
</dbReference>
<dbReference type="Pfam" id="PF03717">
    <property type="entry name" value="PBP_dimer"/>
    <property type="match status" value="1"/>
</dbReference>
<evidence type="ECO:0000256" key="7">
    <source>
        <dbReference type="ARBA" id="ARBA00022984"/>
    </source>
</evidence>
<feature type="domain" description="Penicillin-binding protein dimerisation" evidence="13">
    <location>
        <begin position="71"/>
        <end position="313"/>
    </location>
</feature>
<keyword evidence="6" id="KW-0133">Cell shape</keyword>
<evidence type="ECO:0000259" key="12">
    <source>
        <dbReference type="Pfam" id="PF00905"/>
    </source>
</evidence>
<organism evidence="14 15">
    <name type="scientific">Viridibacillus soli</name>
    <dbReference type="NCBI Taxonomy" id="2798301"/>
    <lineage>
        <taxon>Bacteria</taxon>
        <taxon>Bacillati</taxon>
        <taxon>Bacillota</taxon>
        <taxon>Bacilli</taxon>
        <taxon>Bacillales</taxon>
        <taxon>Caryophanaceae</taxon>
        <taxon>Viridibacillus</taxon>
    </lineage>
</organism>
<keyword evidence="10" id="KW-0961">Cell wall biogenesis/degradation</keyword>
<dbReference type="SUPFAM" id="SSF56601">
    <property type="entry name" value="beta-lactamase/transpeptidase-like"/>
    <property type="match status" value="1"/>
</dbReference>
<keyword evidence="8" id="KW-1133">Transmembrane helix</keyword>
<gene>
    <name evidence="14" type="ORF">JFL43_00005</name>
</gene>
<dbReference type="InterPro" id="IPR001460">
    <property type="entry name" value="PCN-bd_Tpept"/>
</dbReference>
<evidence type="ECO:0000256" key="3">
    <source>
        <dbReference type="ARBA" id="ARBA00007171"/>
    </source>
</evidence>
<reference evidence="14 15" key="1">
    <citation type="submission" date="2020-12" db="EMBL/GenBank/DDBJ databases">
        <title>YIM B01967 draft genome.</title>
        <authorList>
            <person name="Yan X."/>
        </authorList>
    </citation>
    <scope>NUCLEOTIDE SEQUENCE [LARGE SCALE GENOMIC DNA]</scope>
    <source>
        <strain evidence="14 15">YIM B01967</strain>
    </source>
</reference>
<name>A0ABS1H1J5_9BACL</name>
<evidence type="ECO:0000256" key="8">
    <source>
        <dbReference type="ARBA" id="ARBA00022989"/>
    </source>
</evidence>
<evidence type="ECO:0000256" key="10">
    <source>
        <dbReference type="ARBA" id="ARBA00023316"/>
    </source>
</evidence>
<dbReference type="Gene3D" id="3.90.1310.10">
    <property type="entry name" value="Penicillin-binding protein 2a (Domain 2)"/>
    <property type="match status" value="1"/>
</dbReference>
<evidence type="ECO:0000256" key="5">
    <source>
        <dbReference type="ARBA" id="ARBA00022692"/>
    </source>
</evidence>
<keyword evidence="15" id="KW-1185">Reference proteome</keyword>
<evidence type="ECO:0000256" key="11">
    <source>
        <dbReference type="SAM" id="MobiDB-lite"/>
    </source>
</evidence>
<feature type="domain" description="Penicillin-binding protein transpeptidase" evidence="12">
    <location>
        <begin position="360"/>
        <end position="690"/>
    </location>
</feature>
<evidence type="ECO:0000259" key="13">
    <source>
        <dbReference type="Pfam" id="PF03717"/>
    </source>
</evidence>
<protein>
    <submittedName>
        <fullName evidence="14">Penicillin-binding protein 2</fullName>
    </submittedName>
</protein>
<evidence type="ECO:0000256" key="9">
    <source>
        <dbReference type="ARBA" id="ARBA00023136"/>
    </source>
</evidence>
<dbReference type="InterPro" id="IPR036138">
    <property type="entry name" value="PBP_dimer_sf"/>
</dbReference>
<feature type="region of interest" description="Disordered" evidence="11">
    <location>
        <begin position="705"/>
        <end position="735"/>
    </location>
</feature>
<evidence type="ECO:0000256" key="1">
    <source>
        <dbReference type="ARBA" id="ARBA00004167"/>
    </source>
</evidence>
<comment type="similarity">
    <text evidence="3">Belongs to the transpeptidase family.</text>
</comment>
<dbReference type="Gene3D" id="3.40.710.10">
    <property type="entry name" value="DD-peptidase/beta-lactamase superfamily"/>
    <property type="match status" value="1"/>
</dbReference>
<evidence type="ECO:0000256" key="2">
    <source>
        <dbReference type="ARBA" id="ARBA00004236"/>
    </source>
</evidence>
<dbReference type="RefSeq" id="WP_200747446.1">
    <property type="nucleotide sequence ID" value="NZ_JAEOAH010000001.1"/>
</dbReference>
<keyword evidence="5" id="KW-0812">Transmembrane</keyword>
<proteinExistence type="inferred from homology"/>
<evidence type="ECO:0000256" key="4">
    <source>
        <dbReference type="ARBA" id="ARBA00022475"/>
    </source>
</evidence>
<keyword evidence="7" id="KW-0573">Peptidoglycan synthesis</keyword>
<keyword evidence="9" id="KW-0472">Membrane</keyword>
<dbReference type="PANTHER" id="PTHR30627">
    <property type="entry name" value="PEPTIDOGLYCAN D,D-TRANSPEPTIDASE"/>
    <property type="match status" value="1"/>
</dbReference>
<keyword evidence="4" id="KW-1003">Cell membrane</keyword>
<dbReference type="EMBL" id="JAEOAH010000001">
    <property type="protein sequence ID" value="MBK3493273.1"/>
    <property type="molecule type" value="Genomic_DNA"/>
</dbReference>
<dbReference type="InterPro" id="IPR050515">
    <property type="entry name" value="Beta-lactam/transpept"/>
</dbReference>
<comment type="caution">
    <text evidence="14">The sequence shown here is derived from an EMBL/GenBank/DDBJ whole genome shotgun (WGS) entry which is preliminary data.</text>
</comment>
<comment type="subcellular location">
    <subcellularLocation>
        <location evidence="2">Cell membrane</location>
    </subcellularLocation>
    <subcellularLocation>
        <location evidence="1">Membrane</location>
        <topology evidence="1">Single-pass membrane protein</topology>
    </subcellularLocation>
</comment>
<dbReference type="SUPFAM" id="SSF56519">
    <property type="entry name" value="Penicillin binding protein dimerisation domain"/>
    <property type="match status" value="1"/>
</dbReference>
<dbReference type="Proteomes" id="UP000618943">
    <property type="component" value="Unassembled WGS sequence"/>
</dbReference>